<dbReference type="PROSITE" id="PS51462">
    <property type="entry name" value="NUDIX"/>
    <property type="match status" value="1"/>
</dbReference>
<accession>A0ABD5Q258</accession>
<keyword evidence="5" id="KW-1185">Reference proteome</keyword>
<dbReference type="InterPro" id="IPR020084">
    <property type="entry name" value="NUDIX_hydrolase_CS"/>
</dbReference>
<dbReference type="Gene3D" id="3.90.79.10">
    <property type="entry name" value="Nucleoside Triphosphate Pyrophosphohydrolase"/>
    <property type="match status" value="1"/>
</dbReference>
<dbReference type="RefSeq" id="WP_254266780.1">
    <property type="nucleotide sequence ID" value="NZ_CP100400.1"/>
</dbReference>
<name>A0ABD5Q258_9EURY</name>
<evidence type="ECO:0000259" key="3">
    <source>
        <dbReference type="PROSITE" id="PS51462"/>
    </source>
</evidence>
<evidence type="ECO:0000313" key="5">
    <source>
        <dbReference type="Proteomes" id="UP001595945"/>
    </source>
</evidence>
<keyword evidence="2 4" id="KW-0378">Hydrolase</keyword>
<feature type="domain" description="Nudix hydrolase" evidence="3">
    <location>
        <begin position="48"/>
        <end position="196"/>
    </location>
</feature>
<dbReference type="Proteomes" id="UP001595945">
    <property type="component" value="Unassembled WGS sequence"/>
</dbReference>
<sequence length="198" mass="22357">MSTEINAESVERRMDRLLAEYGDVPVEEETWERSADRFEREVRQAENGYVGGAYAWVVRRPDEATDLTESMPPEAEDDRKRALMILGRGADRWGLAGGGLEDGERHEEAARREVREETGVECELTDLFLLRHVTVVPEGDSERRIHFLYAFFDATYEGGSITVQPGELDGAAWFAEPPERLLPANGRRAESWTPEAGD</sequence>
<evidence type="ECO:0000313" key="4">
    <source>
        <dbReference type="EMBL" id="MFC4824149.1"/>
    </source>
</evidence>
<dbReference type="CDD" id="cd02883">
    <property type="entry name" value="NUDIX_Hydrolase"/>
    <property type="match status" value="1"/>
</dbReference>
<dbReference type="PANTHER" id="PTHR43046">
    <property type="entry name" value="GDP-MANNOSE MANNOSYL HYDROLASE"/>
    <property type="match status" value="1"/>
</dbReference>
<dbReference type="SUPFAM" id="SSF55811">
    <property type="entry name" value="Nudix"/>
    <property type="match status" value="1"/>
</dbReference>
<dbReference type="InterPro" id="IPR015797">
    <property type="entry name" value="NUDIX_hydrolase-like_dom_sf"/>
</dbReference>
<organism evidence="4 5">
    <name type="scientific">Halorussus aquaticus</name>
    <dbReference type="NCBI Taxonomy" id="2953748"/>
    <lineage>
        <taxon>Archaea</taxon>
        <taxon>Methanobacteriati</taxon>
        <taxon>Methanobacteriota</taxon>
        <taxon>Stenosarchaea group</taxon>
        <taxon>Halobacteria</taxon>
        <taxon>Halobacteriales</taxon>
        <taxon>Haladaptataceae</taxon>
        <taxon>Halorussus</taxon>
    </lineage>
</organism>
<dbReference type="EMBL" id="JBHSHT010000001">
    <property type="protein sequence ID" value="MFC4824149.1"/>
    <property type="molecule type" value="Genomic_DNA"/>
</dbReference>
<dbReference type="GO" id="GO:0016787">
    <property type="term" value="F:hydrolase activity"/>
    <property type="evidence" value="ECO:0007669"/>
    <property type="project" value="UniProtKB-KW"/>
</dbReference>
<comment type="caution">
    <text evidence="4">The sequence shown here is derived from an EMBL/GenBank/DDBJ whole genome shotgun (WGS) entry which is preliminary data.</text>
</comment>
<dbReference type="PRINTS" id="PR00502">
    <property type="entry name" value="NUDIXFAMILY"/>
</dbReference>
<dbReference type="GeneID" id="73045170"/>
<protein>
    <submittedName>
        <fullName evidence="4">NUDIX hydrolase</fullName>
        <ecNumber evidence="4">3.6.-.-</ecNumber>
    </submittedName>
</protein>
<reference evidence="4 5" key="1">
    <citation type="journal article" date="2019" name="Int. J. Syst. Evol. Microbiol.">
        <title>The Global Catalogue of Microorganisms (GCM) 10K type strain sequencing project: providing services to taxonomists for standard genome sequencing and annotation.</title>
        <authorList>
            <consortium name="The Broad Institute Genomics Platform"/>
            <consortium name="The Broad Institute Genome Sequencing Center for Infectious Disease"/>
            <person name="Wu L."/>
            <person name="Ma J."/>
        </authorList>
    </citation>
    <scope>NUCLEOTIDE SEQUENCE [LARGE SCALE GENOMIC DNA]</scope>
    <source>
        <strain evidence="4 5">XZYJ18</strain>
    </source>
</reference>
<dbReference type="InterPro" id="IPR000086">
    <property type="entry name" value="NUDIX_hydrolase_dom"/>
</dbReference>
<comment type="cofactor">
    <cofactor evidence="1">
        <name>Mg(2+)</name>
        <dbReference type="ChEBI" id="CHEBI:18420"/>
    </cofactor>
</comment>
<gene>
    <name evidence="4" type="ORF">ACFO9K_07730</name>
</gene>
<dbReference type="PROSITE" id="PS00893">
    <property type="entry name" value="NUDIX_BOX"/>
    <property type="match status" value="1"/>
</dbReference>
<proteinExistence type="predicted"/>
<dbReference type="PANTHER" id="PTHR43046:SF14">
    <property type="entry name" value="MUTT_NUDIX FAMILY PROTEIN"/>
    <property type="match status" value="1"/>
</dbReference>
<evidence type="ECO:0000256" key="1">
    <source>
        <dbReference type="ARBA" id="ARBA00001946"/>
    </source>
</evidence>
<dbReference type="EC" id="3.6.-.-" evidence="4"/>
<dbReference type="AlphaFoldDB" id="A0ABD5Q258"/>
<evidence type="ECO:0000256" key="2">
    <source>
        <dbReference type="ARBA" id="ARBA00022801"/>
    </source>
</evidence>
<dbReference type="InterPro" id="IPR020476">
    <property type="entry name" value="Nudix_hydrolase"/>
</dbReference>
<dbReference type="Pfam" id="PF00293">
    <property type="entry name" value="NUDIX"/>
    <property type="match status" value="1"/>
</dbReference>